<feature type="transmembrane region" description="Helical" evidence="1">
    <location>
        <begin position="137"/>
        <end position="155"/>
    </location>
</feature>
<dbReference type="EMBL" id="QIBX01000014">
    <property type="protein sequence ID" value="RNL39084.1"/>
    <property type="molecule type" value="Genomic_DNA"/>
</dbReference>
<keyword evidence="1" id="KW-0472">Membrane</keyword>
<reference evidence="3" key="1">
    <citation type="submission" date="2018-05" db="EMBL/GenBank/DDBJ databases">
        <title>Genome Sequencing of selected type strains of the family Eggerthellaceae.</title>
        <authorList>
            <person name="Danylec N."/>
            <person name="Stoll D.A."/>
            <person name="Doetsch A."/>
            <person name="Huch M."/>
        </authorList>
    </citation>
    <scope>NUCLEOTIDE SEQUENCE [LARGE SCALE GENOMIC DNA]</scope>
    <source>
        <strain evidence="3">DSM 24851</strain>
    </source>
</reference>
<gene>
    <name evidence="2" type="ORF">DMP06_08135</name>
</gene>
<name>A0A3N0AWY7_9ACTN</name>
<dbReference type="AlphaFoldDB" id="A0A3N0AWY7"/>
<feature type="transmembrane region" description="Helical" evidence="1">
    <location>
        <begin position="7"/>
        <end position="32"/>
    </location>
</feature>
<comment type="caution">
    <text evidence="2">The sequence shown here is derived from an EMBL/GenBank/DDBJ whole genome shotgun (WGS) entry which is preliminary data.</text>
</comment>
<proteinExistence type="predicted"/>
<evidence type="ECO:0000256" key="1">
    <source>
        <dbReference type="SAM" id="Phobius"/>
    </source>
</evidence>
<keyword evidence="1" id="KW-0812">Transmembrane</keyword>
<dbReference type="Proteomes" id="UP000269591">
    <property type="component" value="Unassembled WGS sequence"/>
</dbReference>
<evidence type="ECO:0008006" key="4">
    <source>
        <dbReference type="Google" id="ProtNLM"/>
    </source>
</evidence>
<feature type="transmembrane region" description="Helical" evidence="1">
    <location>
        <begin position="52"/>
        <end position="72"/>
    </location>
</feature>
<evidence type="ECO:0000313" key="3">
    <source>
        <dbReference type="Proteomes" id="UP000269591"/>
    </source>
</evidence>
<sequence length="169" mass="17497">MRLGKRLSMLFAALLVADCVAAVAFVAFVAFVAAGLLEGSDGSGALGQGSSFIPVLAAFVTVGAVLFELRLIARDISKDSSPFTAAHARRIKVIGWVFVANALVELLASPGFAAVILGPFEFVVQPSASVDFPVLPVDVGAIAAAIVSFSLSAVWRYGSLIQSQVDDLV</sequence>
<protein>
    <recommendedName>
        <fullName evidence="4">DUF2975 domain-containing protein</fullName>
    </recommendedName>
</protein>
<feature type="transmembrane region" description="Helical" evidence="1">
    <location>
        <begin position="93"/>
        <end position="117"/>
    </location>
</feature>
<keyword evidence="1" id="KW-1133">Transmembrane helix</keyword>
<organism evidence="2 3">
    <name type="scientific">Slackia equolifaciens</name>
    <dbReference type="NCBI Taxonomy" id="498718"/>
    <lineage>
        <taxon>Bacteria</taxon>
        <taxon>Bacillati</taxon>
        <taxon>Actinomycetota</taxon>
        <taxon>Coriobacteriia</taxon>
        <taxon>Eggerthellales</taxon>
        <taxon>Eggerthellaceae</taxon>
        <taxon>Slackia</taxon>
    </lineage>
</organism>
<accession>A0A3N0AWY7</accession>
<evidence type="ECO:0000313" key="2">
    <source>
        <dbReference type="EMBL" id="RNL39084.1"/>
    </source>
</evidence>
<keyword evidence="3" id="KW-1185">Reference proteome</keyword>